<feature type="non-terminal residue" evidence="4">
    <location>
        <position position="1"/>
    </location>
</feature>
<dbReference type="GO" id="GO:0005525">
    <property type="term" value="F:GTP binding"/>
    <property type="evidence" value="ECO:0007669"/>
    <property type="project" value="UniProtKB-KW"/>
</dbReference>
<dbReference type="Pfam" id="PF00071">
    <property type="entry name" value="Ras"/>
    <property type="match status" value="1"/>
</dbReference>
<dbReference type="InterPro" id="IPR001806">
    <property type="entry name" value="Small_GTPase"/>
</dbReference>
<dbReference type="PRINTS" id="PR00449">
    <property type="entry name" value="RASTRNSFRMNG"/>
</dbReference>
<evidence type="ECO:0000313" key="5">
    <source>
        <dbReference type="Proteomes" id="UP000014680"/>
    </source>
</evidence>
<dbReference type="RefSeq" id="XP_004256157.1">
    <property type="nucleotide sequence ID" value="XM_004256109.1"/>
</dbReference>
<dbReference type="InterPro" id="IPR027417">
    <property type="entry name" value="P-loop_NTPase"/>
</dbReference>
<dbReference type="GO" id="GO:0003924">
    <property type="term" value="F:GTPase activity"/>
    <property type="evidence" value="ECO:0007669"/>
    <property type="project" value="InterPro"/>
</dbReference>
<dbReference type="Proteomes" id="UP000014680">
    <property type="component" value="Unassembled WGS sequence"/>
</dbReference>
<protein>
    <submittedName>
        <fullName evidence="4">Ras family protein</fullName>
    </submittedName>
</protein>
<dbReference type="Gene3D" id="3.40.50.300">
    <property type="entry name" value="P-loop containing nucleotide triphosphate hydrolases"/>
    <property type="match status" value="1"/>
</dbReference>
<sequence length="97" mass="11074">RIYKKKKIDSNEHIPIIICGNKCDLELNRIVTTDKGETLANSMNIQFFETSAKNDINVENVFCALLKAVLKKKQSFQRAKNELNIQKSSEKNSCTLI</sequence>
<keyword evidence="5" id="KW-1185">Reference proteome</keyword>
<reference evidence="4 5" key="1">
    <citation type="submission" date="2012-10" db="EMBL/GenBank/DDBJ databases">
        <authorList>
            <person name="Zafar N."/>
            <person name="Inman J."/>
            <person name="Hall N."/>
            <person name="Lorenzi H."/>
            <person name="Caler E."/>
        </authorList>
    </citation>
    <scope>NUCLEOTIDE SEQUENCE [LARGE SCALE GENOMIC DNA]</scope>
    <source>
        <strain evidence="4 5">IP1</strain>
    </source>
</reference>
<comment type="similarity">
    <text evidence="1">Belongs to the small GTPase superfamily. Rab family.</text>
</comment>
<dbReference type="OrthoDB" id="63533at2759"/>
<evidence type="ECO:0000256" key="3">
    <source>
        <dbReference type="ARBA" id="ARBA00023134"/>
    </source>
</evidence>
<dbReference type="PROSITE" id="PS51419">
    <property type="entry name" value="RAB"/>
    <property type="match status" value="1"/>
</dbReference>
<dbReference type="SUPFAM" id="SSF52540">
    <property type="entry name" value="P-loop containing nucleoside triphosphate hydrolases"/>
    <property type="match status" value="1"/>
</dbReference>
<proteinExistence type="inferred from homology"/>
<dbReference type="SMART" id="SM00173">
    <property type="entry name" value="RAS"/>
    <property type="match status" value="1"/>
</dbReference>
<dbReference type="EMBL" id="KB206630">
    <property type="protein sequence ID" value="ELP89386.1"/>
    <property type="molecule type" value="Genomic_DNA"/>
</dbReference>
<dbReference type="VEuPathDB" id="AmoebaDB:EIN_125800"/>
<dbReference type="PANTHER" id="PTHR47980">
    <property type="entry name" value="LD44762P"/>
    <property type="match status" value="1"/>
</dbReference>
<accession>A0A0A1UB24</accession>
<dbReference type="GeneID" id="14888360"/>
<dbReference type="KEGG" id="eiv:EIN_125800"/>
<organism evidence="4 5">
    <name type="scientific">Entamoeba invadens IP1</name>
    <dbReference type="NCBI Taxonomy" id="370355"/>
    <lineage>
        <taxon>Eukaryota</taxon>
        <taxon>Amoebozoa</taxon>
        <taxon>Evosea</taxon>
        <taxon>Archamoebae</taxon>
        <taxon>Mastigamoebida</taxon>
        <taxon>Entamoebidae</taxon>
        <taxon>Entamoeba</taxon>
    </lineage>
</organism>
<keyword evidence="3" id="KW-0342">GTP-binding</keyword>
<evidence type="ECO:0000313" key="4">
    <source>
        <dbReference type="EMBL" id="ELP89386.1"/>
    </source>
</evidence>
<dbReference type="PROSITE" id="PS51421">
    <property type="entry name" value="RAS"/>
    <property type="match status" value="1"/>
</dbReference>
<dbReference type="SMART" id="SM00175">
    <property type="entry name" value="RAB"/>
    <property type="match status" value="1"/>
</dbReference>
<name>A0A0A1UB24_ENTIV</name>
<keyword evidence="2" id="KW-0547">Nucleotide-binding</keyword>
<evidence type="ECO:0000256" key="1">
    <source>
        <dbReference type="ARBA" id="ARBA00006270"/>
    </source>
</evidence>
<evidence type="ECO:0000256" key="2">
    <source>
        <dbReference type="ARBA" id="ARBA00022741"/>
    </source>
</evidence>
<dbReference type="AlphaFoldDB" id="A0A0A1UB24"/>
<gene>
    <name evidence="4" type="ORF">EIN_125800</name>
</gene>
<dbReference type="InterPro" id="IPR050305">
    <property type="entry name" value="Small_GTPase_Rab"/>
</dbReference>